<accession>A0A512AIW3</accession>
<organism evidence="1 2">
    <name type="scientific">Novosphingobium sediminis</name>
    <dbReference type="NCBI Taxonomy" id="707214"/>
    <lineage>
        <taxon>Bacteria</taxon>
        <taxon>Pseudomonadati</taxon>
        <taxon>Pseudomonadota</taxon>
        <taxon>Alphaproteobacteria</taxon>
        <taxon>Sphingomonadales</taxon>
        <taxon>Sphingomonadaceae</taxon>
        <taxon>Novosphingobium</taxon>
    </lineage>
</organism>
<proteinExistence type="predicted"/>
<dbReference type="Proteomes" id="UP000321464">
    <property type="component" value="Unassembled WGS sequence"/>
</dbReference>
<name>A0A512AIW3_9SPHN</name>
<dbReference type="RefSeq" id="WP_147159002.1">
    <property type="nucleotide sequence ID" value="NZ_BJYR01000010.1"/>
</dbReference>
<dbReference type="AlphaFoldDB" id="A0A512AIW3"/>
<comment type="caution">
    <text evidence="1">The sequence shown here is derived from an EMBL/GenBank/DDBJ whole genome shotgun (WGS) entry which is preliminary data.</text>
</comment>
<evidence type="ECO:0000313" key="2">
    <source>
        <dbReference type="Proteomes" id="UP000321464"/>
    </source>
</evidence>
<sequence length="121" mass="13051">MPDFTFTTVGSLQKRLVDIGDDTFAEVTTQPMLMPATWTPTATFNGRVYPDIEIQIIGTPTTAYVFQDSFDGVTFNDCNAWDRGGLSLATIAAAGRYRLPGSCYLKARQGAGATVMIRAGS</sequence>
<keyword evidence="2" id="KW-1185">Reference proteome</keyword>
<evidence type="ECO:0000313" key="1">
    <source>
        <dbReference type="EMBL" id="GEN99645.1"/>
    </source>
</evidence>
<reference evidence="1 2" key="1">
    <citation type="submission" date="2019-07" db="EMBL/GenBank/DDBJ databases">
        <title>Whole genome shotgun sequence of Novosphingobium sediminis NBRC 106119.</title>
        <authorList>
            <person name="Hosoyama A."/>
            <person name="Uohara A."/>
            <person name="Ohji S."/>
            <person name="Ichikawa N."/>
        </authorList>
    </citation>
    <scope>NUCLEOTIDE SEQUENCE [LARGE SCALE GENOMIC DNA]</scope>
    <source>
        <strain evidence="1 2">NBRC 106119</strain>
    </source>
</reference>
<gene>
    <name evidence="1" type="ORF">NSE01_14780</name>
</gene>
<dbReference type="EMBL" id="BJYR01000010">
    <property type="protein sequence ID" value="GEN99645.1"/>
    <property type="molecule type" value="Genomic_DNA"/>
</dbReference>
<dbReference type="OrthoDB" id="7512196at2"/>
<protein>
    <submittedName>
        <fullName evidence="1">Uncharacterized protein</fullName>
    </submittedName>
</protein>